<keyword evidence="1" id="KW-0812">Transmembrane</keyword>
<name>A0A316DSW5_9BACT</name>
<dbReference type="EMBL" id="QGGO01000025">
    <property type="protein sequence ID" value="PWK20279.1"/>
    <property type="molecule type" value="Genomic_DNA"/>
</dbReference>
<keyword evidence="1" id="KW-0472">Membrane</keyword>
<feature type="transmembrane region" description="Helical" evidence="1">
    <location>
        <begin position="38"/>
        <end position="55"/>
    </location>
</feature>
<comment type="caution">
    <text evidence="2">The sequence shown here is derived from an EMBL/GenBank/DDBJ whole genome shotgun (WGS) entry which is preliminary data.</text>
</comment>
<gene>
    <name evidence="2" type="ORF">LV89_03821</name>
</gene>
<evidence type="ECO:0000256" key="1">
    <source>
        <dbReference type="SAM" id="Phobius"/>
    </source>
</evidence>
<feature type="transmembrane region" description="Helical" evidence="1">
    <location>
        <begin position="7"/>
        <end position="32"/>
    </location>
</feature>
<organism evidence="2 3">
    <name type="scientific">Arcicella aurantiaca</name>
    <dbReference type="NCBI Taxonomy" id="591202"/>
    <lineage>
        <taxon>Bacteria</taxon>
        <taxon>Pseudomonadati</taxon>
        <taxon>Bacteroidota</taxon>
        <taxon>Cytophagia</taxon>
        <taxon>Cytophagales</taxon>
        <taxon>Flectobacillaceae</taxon>
        <taxon>Arcicella</taxon>
    </lineage>
</organism>
<keyword evidence="1" id="KW-1133">Transmembrane helix</keyword>
<dbReference type="AlphaFoldDB" id="A0A316DSW5"/>
<sequence length="62" mass="7065">MNALKIFGLIFLFIALCFDVVAMAIETILFIISPESSFYIVLAFAFSLGVFIFLFDRIYKSI</sequence>
<evidence type="ECO:0000313" key="3">
    <source>
        <dbReference type="Proteomes" id="UP000245489"/>
    </source>
</evidence>
<reference evidence="2 3" key="1">
    <citation type="submission" date="2018-05" db="EMBL/GenBank/DDBJ databases">
        <title>Genomic Encyclopedia of Archaeal and Bacterial Type Strains, Phase II (KMG-II): from individual species to whole genera.</title>
        <authorList>
            <person name="Goeker M."/>
        </authorList>
    </citation>
    <scope>NUCLEOTIDE SEQUENCE [LARGE SCALE GENOMIC DNA]</scope>
    <source>
        <strain evidence="2 3">DSM 22214</strain>
    </source>
</reference>
<evidence type="ECO:0000313" key="2">
    <source>
        <dbReference type="EMBL" id="PWK20279.1"/>
    </source>
</evidence>
<dbReference type="Proteomes" id="UP000245489">
    <property type="component" value="Unassembled WGS sequence"/>
</dbReference>
<protein>
    <submittedName>
        <fullName evidence="2">Uncharacterized protein</fullName>
    </submittedName>
</protein>
<keyword evidence="3" id="KW-1185">Reference proteome</keyword>
<proteinExistence type="predicted"/>
<accession>A0A316DSW5</accession>